<dbReference type="SUPFAM" id="SSF55681">
    <property type="entry name" value="Class II aaRS and biotin synthetases"/>
    <property type="match status" value="1"/>
</dbReference>
<protein>
    <submittedName>
        <fullName evidence="1">Seryl-tRNA synthetase</fullName>
    </submittedName>
</protein>
<evidence type="ECO:0000313" key="2">
    <source>
        <dbReference type="Proteomes" id="UP001519332"/>
    </source>
</evidence>
<dbReference type="RefSeq" id="WP_209645510.1">
    <property type="nucleotide sequence ID" value="NZ_JAGINW010000001.1"/>
</dbReference>
<keyword evidence="2" id="KW-1185">Reference proteome</keyword>
<reference evidence="1 2" key="1">
    <citation type="submission" date="2021-03" db="EMBL/GenBank/DDBJ databases">
        <title>Sequencing the genomes of 1000 actinobacteria strains.</title>
        <authorList>
            <person name="Klenk H.-P."/>
        </authorList>
    </citation>
    <scope>NUCLEOTIDE SEQUENCE [LARGE SCALE GENOMIC DNA]</scope>
    <source>
        <strain evidence="1 2">DSM 46670</strain>
    </source>
</reference>
<organism evidence="1 2">
    <name type="scientific">Kibdelosporangium banguiense</name>
    <dbReference type="NCBI Taxonomy" id="1365924"/>
    <lineage>
        <taxon>Bacteria</taxon>
        <taxon>Bacillati</taxon>
        <taxon>Actinomycetota</taxon>
        <taxon>Actinomycetes</taxon>
        <taxon>Pseudonocardiales</taxon>
        <taxon>Pseudonocardiaceae</taxon>
        <taxon>Kibdelosporangium</taxon>
    </lineage>
</organism>
<sequence>MTLNPFAGHVITLDARLPARLATEFAKRVFFASEDIRDFQLMETDGQVDAVRVTTVDGRLPDGLAEKLRFVLRNDVLSQLAREPKVIWRSAARRDCPDGTFEALVDKAIAYPVGEGQVALGQPVLDLMDDLDHLIRRIAVGELGATEFRYPTLIPIDALHRCDYFTAFPQFAMFATRLRADLDTYREFVADVRGGADVGTEVLDRCADVAYCLPPTMCYHTFNQFAGRALPPELSVVTTRGKSFRHEARYHRTLARLWDFTIREIVFFGARDEVLTARARLLDRIRDLVDALELSGRCEVAGDPFFCAADSGARSSSQRLLELKYELQLDIGPRDSVAAGSFNLHERFFGDCFDITLADGHTTPYTGCVGFGLERLAFAVICQHGVDPAAWPAGTRQTLAQARERW</sequence>
<comment type="caution">
    <text evidence="1">The sequence shown here is derived from an EMBL/GenBank/DDBJ whole genome shotgun (WGS) entry which is preliminary data.</text>
</comment>
<dbReference type="InterPro" id="IPR045864">
    <property type="entry name" value="aa-tRNA-synth_II/BPL/LPL"/>
</dbReference>
<dbReference type="Proteomes" id="UP001519332">
    <property type="component" value="Unassembled WGS sequence"/>
</dbReference>
<accession>A0ABS4TVV5</accession>
<gene>
    <name evidence="1" type="ORF">JOF56_008918</name>
</gene>
<dbReference type="Gene3D" id="3.30.930.10">
    <property type="entry name" value="Bira Bifunctional Protein, Domain 2"/>
    <property type="match status" value="1"/>
</dbReference>
<name>A0ABS4TVV5_9PSEU</name>
<dbReference type="EMBL" id="JAGINW010000001">
    <property type="protein sequence ID" value="MBP2328533.1"/>
    <property type="molecule type" value="Genomic_DNA"/>
</dbReference>
<evidence type="ECO:0000313" key="1">
    <source>
        <dbReference type="EMBL" id="MBP2328533.1"/>
    </source>
</evidence>
<proteinExistence type="predicted"/>